<accession>A0A178XIV8</accession>
<sequence length="120" mass="12947">MVQNMGTIVPAHANSRDMYIVAIAAALKEELGGGARAIKTIMRWTGASGRTARHWLAGDRGPEGWHLVLLARHSDQVMRAVLKMAERDLLSVSIELTTAEVALARATAIIKALHVDPRGS</sequence>
<reference evidence="1 2" key="1">
    <citation type="journal article" date="2016" name="Int. J. Syst. Evol. Microbiol.">
        <title>Ensifer glycinis sp. nov., an novel rhizobial species associated with Glycine spp.</title>
        <authorList>
            <person name="Yan H."/>
            <person name="Yan J."/>
            <person name="Sui X.H."/>
            <person name="Wang E.T."/>
            <person name="Chen W.X."/>
            <person name="Zhang X.X."/>
            <person name="Chen W.F."/>
        </authorList>
    </citation>
    <scope>NUCLEOTIDE SEQUENCE [LARGE SCALE GENOMIC DNA]</scope>
    <source>
        <strain evidence="1 2">CCBAU 23380</strain>
    </source>
</reference>
<organism evidence="1 2">
    <name type="scientific">Sinorhizobium glycinis</name>
    <dbReference type="NCBI Taxonomy" id="1472378"/>
    <lineage>
        <taxon>Bacteria</taxon>
        <taxon>Pseudomonadati</taxon>
        <taxon>Pseudomonadota</taxon>
        <taxon>Alphaproteobacteria</taxon>
        <taxon>Hyphomicrobiales</taxon>
        <taxon>Rhizobiaceae</taxon>
        <taxon>Sinorhizobium/Ensifer group</taxon>
        <taxon>Sinorhizobium</taxon>
    </lineage>
</organism>
<evidence type="ECO:0000313" key="2">
    <source>
        <dbReference type="Proteomes" id="UP000094025"/>
    </source>
</evidence>
<gene>
    <name evidence="1" type="ORF">AU381_25795</name>
</gene>
<proteinExistence type="predicted"/>
<dbReference type="Proteomes" id="UP000094025">
    <property type="component" value="Unassembled WGS sequence"/>
</dbReference>
<dbReference type="RefSeq" id="WP_064244406.1">
    <property type="nucleotide sequence ID" value="NZ_LPUX01000067.1"/>
</dbReference>
<comment type="caution">
    <text evidence="1">The sequence shown here is derived from an EMBL/GenBank/DDBJ whole genome shotgun (WGS) entry which is preliminary data.</text>
</comment>
<evidence type="ECO:0000313" key="1">
    <source>
        <dbReference type="EMBL" id="OAP35167.1"/>
    </source>
</evidence>
<protein>
    <submittedName>
        <fullName evidence="1">Uncharacterized protein</fullName>
    </submittedName>
</protein>
<dbReference type="OrthoDB" id="8611097at2"/>
<dbReference type="EMBL" id="LPUX01000067">
    <property type="protein sequence ID" value="OAP35167.1"/>
    <property type="molecule type" value="Genomic_DNA"/>
</dbReference>
<dbReference type="AlphaFoldDB" id="A0A178XIV8"/>
<keyword evidence="2" id="KW-1185">Reference proteome</keyword>
<name>A0A178XIV8_9HYPH</name>
<dbReference type="STRING" id="1472378.AU381_25795"/>